<feature type="non-terminal residue" evidence="1">
    <location>
        <position position="1"/>
    </location>
</feature>
<proteinExistence type="predicted"/>
<accession>A0AA38KIY4</accession>
<dbReference type="AlphaFoldDB" id="A0AA38KIY4"/>
<evidence type="ECO:0000313" key="2">
    <source>
        <dbReference type="Proteomes" id="UP000824469"/>
    </source>
</evidence>
<evidence type="ECO:0000313" key="1">
    <source>
        <dbReference type="EMBL" id="KAH9307233.1"/>
    </source>
</evidence>
<reference evidence="1 2" key="1">
    <citation type="journal article" date="2021" name="Nat. Plants">
        <title>The Taxus genome provides insights into paclitaxel biosynthesis.</title>
        <authorList>
            <person name="Xiong X."/>
            <person name="Gou J."/>
            <person name="Liao Q."/>
            <person name="Li Y."/>
            <person name="Zhou Q."/>
            <person name="Bi G."/>
            <person name="Li C."/>
            <person name="Du R."/>
            <person name="Wang X."/>
            <person name="Sun T."/>
            <person name="Guo L."/>
            <person name="Liang H."/>
            <person name="Lu P."/>
            <person name="Wu Y."/>
            <person name="Zhang Z."/>
            <person name="Ro D.K."/>
            <person name="Shang Y."/>
            <person name="Huang S."/>
            <person name="Yan J."/>
        </authorList>
    </citation>
    <scope>NUCLEOTIDE SEQUENCE [LARGE SCALE GENOMIC DNA]</scope>
    <source>
        <strain evidence="1">Ta-2019</strain>
    </source>
</reference>
<protein>
    <submittedName>
        <fullName evidence="1">Uncharacterized protein</fullName>
    </submittedName>
</protein>
<dbReference type="Proteomes" id="UP000824469">
    <property type="component" value="Unassembled WGS sequence"/>
</dbReference>
<keyword evidence="2" id="KW-1185">Reference proteome</keyword>
<name>A0AA38KIY4_TAXCH</name>
<gene>
    <name evidence="1" type="ORF">KI387_035144</name>
</gene>
<comment type="caution">
    <text evidence="1">The sequence shown here is derived from an EMBL/GenBank/DDBJ whole genome shotgun (WGS) entry which is preliminary data.</text>
</comment>
<organism evidence="1 2">
    <name type="scientific">Taxus chinensis</name>
    <name type="common">Chinese yew</name>
    <name type="synonym">Taxus wallichiana var. chinensis</name>
    <dbReference type="NCBI Taxonomy" id="29808"/>
    <lineage>
        <taxon>Eukaryota</taxon>
        <taxon>Viridiplantae</taxon>
        <taxon>Streptophyta</taxon>
        <taxon>Embryophyta</taxon>
        <taxon>Tracheophyta</taxon>
        <taxon>Spermatophyta</taxon>
        <taxon>Pinopsida</taxon>
        <taxon>Pinidae</taxon>
        <taxon>Conifers II</taxon>
        <taxon>Cupressales</taxon>
        <taxon>Taxaceae</taxon>
        <taxon>Taxus</taxon>
    </lineage>
</organism>
<sequence length="86" mass="8858">PNTLRFVDEVCSDSSGNGAGAACKCLAQSPGYLAVSVLSGHVRCAHTGNVVNDDTLVYFTGCLRFRVGLYAGIPGHACHICDAVTG</sequence>
<dbReference type="EMBL" id="JAHRHJ020000007">
    <property type="protein sequence ID" value="KAH9307233.1"/>
    <property type="molecule type" value="Genomic_DNA"/>
</dbReference>